<evidence type="ECO:0000256" key="3">
    <source>
        <dbReference type="ARBA" id="ARBA00009799"/>
    </source>
</evidence>
<dbReference type="GO" id="GO:0006541">
    <property type="term" value="P:glutamine metabolic process"/>
    <property type="evidence" value="ECO:0007669"/>
    <property type="project" value="TreeGrafter"/>
</dbReference>
<evidence type="ECO:0000256" key="11">
    <source>
        <dbReference type="ARBA" id="ARBA00022840"/>
    </source>
</evidence>
<dbReference type="PROSITE" id="PS51855">
    <property type="entry name" value="MGS"/>
    <property type="match status" value="1"/>
</dbReference>
<evidence type="ECO:0000313" key="25">
    <source>
        <dbReference type="Proteomes" id="UP000007014"/>
    </source>
</evidence>
<evidence type="ECO:0000256" key="7">
    <source>
        <dbReference type="ARBA" id="ARBA00022605"/>
    </source>
</evidence>
<sequence>MQTINCSSARKNRFLFVVPGEADGKRASPSQRSVAFVQHQTGVVSIDRRAATAHGRCGSASRKARPTGQRGRRLYVAAPGATSFSGENLFFGASTFAPVPQFKKRSRAGPTGSYGLRMEGVDGHKRWMNVGPPTPPWLDVLPPKDRERDFDKVLVIGSGAIRIGQACEFDYSGTQACKALRSLGYEVVLVNSNPASIMTDPETADRTYIEPITVEALEMIIERERPQVLLPTMGGQTGLNMAMQLAKKGILEKYNVRLIGANLEAIRKGEDRLAFREAMERIDVPCCPSGIANNMEEARAVAAQIGRFPLIIRPAYTLGGTGGGIAYNREEFEEIAAGGLEASPVSQILVEQSLLGWKEFELEVVRDKMDNVVIICSIENVDPMGIHTGDSFTVAPTMTLTDKEYQRLRDMSIAIIREIGVETGGSNIQFAVCPRTTNVIVIEMNPRVSRSSALASKATGYPIAKVAAKLATGLSLPEIKNDITRDTVAAFEPALDYIVCKFPRFAFEKFPGTSDVLTTQMKSVGEAMSIGRSFKESFQKGLRSLEIGRHGWGLDAKDEEVLSRTELEAALRIPRPNRIFRVRQAFQAGMTVDEINALSSYDHWFLQNMKELFDLGESLRSKKSLQDIDRLTMFTLKRNGFSDRQIAFALRKLGVTETEVRRYRKSLGIRPVYKRVDTCSAEFEAYTPYLYSTYESCNAWDDDAVGGNGDGSTTGGSVLDLRSDGTTGDGSSFHGSFIAAGMESEVPPSDPSKPKIIILGGGPNRIGQGIEFDYVCCQACFALRDAGFETIMVNSNPETVSTDYDTSDRLYFEPLTLEDVISILEAEKPDGIILTFGGQTPLRLAVPLQEYLNSDEAKAAGVYTRVLGTSPDSIDAAEDRDRFQAILRELRIRQPENGIARSYQDAKRVAEEIGYPVVVRPSYVLGGRGMEIVYSASELERYMAEEVVVESEHPVLIDKFLLNATEVDVDALADSTGRVVIGGIMEHIEQAGIHSGDSACSIPTVSLPYEVLVQIRQWTAALARRLQVVGLINIQWAVQGSDVYILEANPRASRTVPFVSKAIGVPIAKIASMLMAGANLDELGYTTEILPRAISVKESVLPFDKFAGADTLLSPEMRSTGEVMGTDYSFGAAYAKSQAAAGTPLPKSGTVLLSLKDADKAAAPALVRDLLDMGFRVLATRGTHAALVAAGIDDARVEMIHKAGEGRPDVLDAIKNGDIDLFIITPSVPADSARNVRRAALMTKVPIITTIAAARAAAAAIRTMQSQTLEVKSLQEYHPKYKEISEQIRRGMERAANKLRRVAPAASRDVKEPISS</sequence>
<dbReference type="InterPro" id="IPR011607">
    <property type="entry name" value="MGS-like_dom"/>
</dbReference>
<proteinExistence type="inferred from homology"/>
<name>M1VI31_CYAM1</name>
<dbReference type="PROSITE" id="PS00867">
    <property type="entry name" value="CPSASE_2"/>
    <property type="match status" value="2"/>
</dbReference>
<dbReference type="EC" id="6.3.5.5" evidence="4"/>
<dbReference type="InterPro" id="IPR005483">
    <property type="entry name" value="CPSase_dom"/>
</dbReference>
<gene>
    <name evidence="24" type="ORF">CYME_CML055C</name>
</gene>
<dbReference type="SUPFAM" id="SSF56059">
    <property type="entry name" value="Glutathione synthetase ATP-binding domain-like"/>
    <property type="match status" value="2"/>
</dbReference>
<evidence type="ECO:0000256" key="21">
    <source>
        <dbReference type="PROSITE-ProRule" id="PRU00409"/>
    </source>
</evidence>
<evidence type="ECO:0000313" key="24">
    <source>
        <dbReference type="EMBL" id="BAM80678.1"/>
    </source>
</evidence>
<dbReference type="FunFam" id="1.10.1030.10:FF:000002">
    <property type="entry name" value="Carbamoyl-phosphate synthase large chain"/>
    <property type="match status" value="1"/>
</dbReference>
<dbReference type="Gene3D" id="3.40.50.20">
    <property type="match status" value="2"/>
</dbReference>
<evidence type="ECO:0000259" key="22">
    <source>
        <dbReference type="PROSITE" id="PS50975"/>
    </source>
</evidence>
<dbReference type="GO" id="GO:0016036">
    <property type="term" value="P:cellular response to phosphate starvation"/>
    <property type="evidence" value="ECO:0007669"/>
    <property type="project" value="EnsemblPlants"/>
</dbReference>
<keyword evidence="25" id="KW-1185">Reference proteome</keyword>
<dbReference type="FunFam" id="3.30.470.20:FF:000007">
    <property type="entry name" value="Carbamoyl-phosphate synthase large chain"/>
    <property type="match status" value="1"/>
</dbReference>
<evidence type="ECO:0000256" key="15">
    <source>
        <dbReference type="ARBA" id="ARBA00044063"/>
    </source>
</evidence>
<dbReference type="eggNOG" id="KOG0370">
    <property type="taxonomic scope" value="Eukaryota"/>
</dbReference>
<dbReference type="InterPro" id="IPR058047">
    <property type="entry name" value="CPSase_preATP-grasp"/>
</dbReference>
<dbReference type="InterPro" id="IPR005479">
    <property type="entry name" value="CPAse_ATP-bd"/>
</dbReference>
<dbReference type="OMA" id="DYEIADR"/>
<dbReference type="STRING" id="280699.M1VI31"/>
<dbReference type="SMART" id="SM00851">
    <property type="entry name" value="MGS"/>
    <property type="match status" value="1"/>
</dbReference>
<dbReference type="Pfam" id="PF02786">
    <property type="entry name" value="CPSase_L_D2"/>
    <property type="match status" value="2"/>
</dbReference>
<comment type="catalytic activity">
    <reaction evidence="19">
        <text>hydrogencarbonate + NH4(+) + 2 ATP = carbamoyl phosphate + 2 ADP + phosphate + 2 H(+)</text>
        <dbReference type="Rhea" id="RHEA:18029"/>
        <dbReference type="ChEBI" id="CHEBI:15378"/>
        <dbReference type="ChEBI" id="CHEBI:17544"/>
        <dbReference type="ChEBI" id="CHEBI:28938"/>
        <dbReference type="ChEBI" id="CHEBI:30616"/>
        <dbReference type="ChEBI" id="CHEBI:43474"/>
        <dbReference type="ChEBI" id="CHEBI:58228"/>
        <dbReference type="ChEBI" id="CHEBI:456216"/>
        <dbReference type="EC" id="6.3.4.16"/>
    </reaction>
</comment>
<dbReference type="EC" id="6.3.4.16" evidence="15"/>
<dbReference type="Pfam" id="PF02142">
    <property type="entry name" value="MGS"/>
    <property type="match status" value="1"/>
</dbReference>
<evidence type="ECO:0000256" key="16">
    <source>
        <dbReference type="ARBA" id="ARBA00044249"/>
    </source>
</evidence>
<dbReference type="GO" id="GO:0004087">
    <property type="term" value="F:carbamoyl-phosphate synthase (ammonia) activity"/>
    <property type="evidence" value="ECO:0007669"/>
    <property type="project" value="UniProtKB-EC"/>
</dbReference>
<evidence type="ECO:0000259" key="23">
    <source>
        <dbReference type="PROSITE" id="PS51855"/>
    </source>
</evidence>
<dbReference type="GO" id="GO:0005951">
    <property type="term" value="C:carbamoyl-phosphate synthase complex"/>
    <property type="evidence" value="ECO:0007669"/>
    <property type="project" value="EnsemblPlants"/>
</dbReference>
<dbReference type="Gramene" id="CML055CT">
    <property type="protein sequence ID" value="CML055CT"/>
    <property type="gene ID" value="CML055C"/>
</dbReference>
<dbReference type="Gene3D" id="3.30.1490.20">
    <property type="entry name" value="ATP-grasp fold, A domain"/>
    <property type="match status" value="1"/>
</dbReference>
<dbReference type="InterPro" id="IPR005480">
    <property type="entry name" value="CPSase_lsu_oligo"/>
</dbReference>
<dbReference type="Pfam" id="PF25596">
    <property type="entry name" value="CPSase_L_D1"/>
    <property type="match status" value="2"/>
</dbReference>
<dbReference type="SUPFAM" id="SSF52335">
    <property type="entry name" value="Methylglyoxal synthase-like"/>
    <property type="match status" value="1"/>
</dbReference>
<dbReference type="InterPro" id="IPR006275">
    <property type="entry name" value="CPSase_lsu"/>
</dbReference>
<evidence type="ECO:0000256" key="1">
    <source>
        <dbReference type="ARBA" id="ARBA00001936"/>
    </source>
</evidence>
<evidence type="ECO:0000256" key="20">
    <source>
        <dbReference type="ARBA" id="ARBA00074190"/>
    </source>
</evidence>
<keyword evidence="10 21" id="KW-0547">Nucleotide-binding</keyword>
<dbReference type="SMART" id="SM01096">
    <property type="entry name" value="CPSase_L_D3"/>
    <property type="match status" value="1"/>
</dbReference>
<dbReference type="Gene3D" id="1.10.1030.10">
    <property type="entry name" value="Carbamoyl-phosphate synthetase, large subunit oligomerisation domain"/>
    <property type="match status" value="1"/>
</dbReference>
<dbReference type="GO" id="GO:0004088">
    <property type="term" value="F:carbamoyl-phosphate synthase (glutamine-hydrolyzing) activity"/>
    <property type="evidence" value="ECO:0007669"/>
    <property type="project" value="UniProtKB-EC"/>
</dbReference>
<dbReference type="NCBIfam" id="NF009455">
    <property type="entry name" value="PRK12815.1"/>
    <property type="match status" value="1"/>
</dbReference>
<reference evidence="24 25" key="1">
    <citation type="journal article" date="2004" name="Nature">
        <title>Genome sequence of the ultrasmall unicellular red alga Cyanidioschyzon merolae 10D.</title>
        <authorList>
            <person name="Matsuzaki M."/>
            <person name="Misumi O."/>
            <person name="Shin-i T."/>
            <person name="Maruyama S."/>
            <person name="Takahara M."/>
            <person name="Miyagishima S."/>
            <person name="Mori T."/>
            <person name="Nishida K."/>
            <person name="Yagisawa F."/>
            <person name="Nishida K."/>
            <person name="Yoshida Y."/>
            <person name="Nishimura Y."/>
            <person name="Nakao S."/>
            <person name="Kobayashi T."/>
            <person name="Momoyama Y."/>
            <person name="Higashiyama T."/>
            <person name="Minoda A."/>
            <person name="Sano M."/>
            <person name="Nomoto H."/>
            <person name="Oishi K."/>
            <person name="Hayashi H."/>
            <person name="Ohta F."/>
            <person name="Nishizaka S."/>
            <person name="Haga S."/>
            <person name="Miura S."/>
            <person name="Morishita T."/>
            <person name="Kabeya Y."/>
            <person name="Terasawa K."/>
            <person name="Suzuki Y."/>
            <person name="Ishii Y."/>
            <person name="Asakawa S."/>
            <person name="Takano H."/>
            <person name="Ohta N."/>
            <person name="Kuroiwa H."/>
            <person name="Tanaka K."/>
            <person name="Shimizu N."/>
            <person name="Sugano S."/>
            <person name="Sato N."/>
            <person name="Nozaki H."/>
            <person name="Ogasawara N."/>
            <person name="Kohara Y."/>
            <person name="Kuroiwa T."/>
        </authorList>
    </citation>
    <scope>NUCLEOTIDE SEQUENCE [LARGE SCALE GENOMIC DNA]</scope>
    <source>
        <strain evidence="24 25">10D</strain>
    </source>
</reference>
<dbReference type="KEGG" id="cme:CYME_CML055C"/>
<dbReference type="SUPFAM" id="SSF52440">
    <property type="entry name" value="PreATP-grasp domain"/>
    <property type="match status" value="2"/>
</dbReference>
<evidence type="ECO:0000256" key="14">
    <source>
        <dbReference type="ARBA" id="ARBA00023211"/>
    </source>
</evidence>
<dbReference type="PRINTS" id="PR00098">
    <property type="entry name" value="CPSASE"/>
</dbReference>
<dbReference type="Gene3D" id="3.30.470.20">
    <property type="entry name" value="ATP-grasp fold, B domain"/>
    <property type="match status" value="2"/>
</dbReference>
<dbReference type="Pfam" id="PF02787">
    <property type="entry name" value="CPSase_L_D3"/>
    <property type="match status" value="1"/>
</dbReference>
<dbReference type="Proteomes" id="UP000007014">
    <property type="component" value="Chromosome 12"/>
</dbReference>
<protein>
    <recommendedName>
        <fullName evidence="20">Carbamoyl phosphate synthase arginine-specific large chain, chloroplastic</fullName>
        <ecNumber evidence="15">6.3.4.16</ecNumber>
        <ecNumber evidence="4">6.3.5.5</ecNumber>
    </recommendedName>
    <alternativeName>
        <fullName evidence="17">Ammonium-dependent carbamoyl phosphate synthetase</fullName>
    </alternativeName>
    <alternativeName>
        <fullName evidence="16">Arginine-specific carbamoyl phosphate synthetase, ammonia chain</fullName>
    </alternativeName>
    <alternativeName>
        <fullName evidence="18">Glutamine-dependent carbamoyl phosphate synthetase</fullName>
    </alternativeName>
</protein>
<feature type="domain" description="ATP-grasp" evidence="22">
    <location>
        <begin position="276"/>
        <end position="472"/>
    </location>
</feature>
<evidence type="ECO:0000256" key="8">
    <source>
        <dbReference type="ARBA" id="ARBA00022723"/>
    </source>
</evidence>
<dbReference type="PANTHER" id="PTHR11405:SF53">
    <property type="entry name" value="CARBAMOYL-PHOSPHATE SYNTHASE [AMMONIA], MITOCHONDRIAL"/>
    <property type="match status" value="1"/>
</dbReference>
<feature type="domain" description="ATP-grasp" evidence="22">
    <location>
        <begin position="884"/>
        <end position="1076"/>
    </location>
</feature>
<evidence type="ECO:0000256" key="18">
    <source>
        <dbReference type="ARBA" id="ARBA00044334"/>
    </source>
</evidence>
<dbReference type="FunFam" id="3.30.1490.20:FF:000001">
    <property type="entry name" value="Carbamoyl-phosphate synthase large chain"/>
    <property type="match status" value="1"/>
</dbReference>
<dbReference type="GO" id="GO:0046872">
    <property type="term" value="F:metal ion binding"/>
    <property type="evidence" value="ECO:0007669"/>
    <property type="project" value="UniProtKB-KW"/>
</dbReference>
<keyword evidence="13" id="KW-0665">Pyrimidine biosynthesis</keyword>
<evidence type="ECO:0000256" key="9">
    <source>
        <dbReference type="ARBA" id="ARBA00022737"/>
    </source>
</evidence>
<dbReference type="NCBIfam" id="NF003671">
    <property type="entry name" value="PRK05294.1"/>
    <property type="match status" value="1"/>
</dbReference>
<dbReference type="GeneID" id="16994829"/>
<dbReference type="GO" id="GO:0006221">
    <property type="term" value="P:pyrimidine nucleotide biosynthetic process"/>
    <property type="evidence" value="ECO:0007669"/>
    <property type="project" value="UniProtKB-KW"/>
</dbReference>
<dbReference type="PROSITE" id="PS50975">
    <property type="entry name" value="ATP_GRASP"/>
    <property type="match status" value="2"/>
</dbReference>
<comment type="cofactor">
    <cofactor evidence="1">
        <name>Mn(2+)</name>
        <dbReference type="ChEBI" id="CHEBI:29035"/>
    </cofactor>
</comment>
<keyword evidence="5" id="KW-0055">Arginine biosynthesis</keyword>
<dbReference type="OrthoDB" id="434at2759"/>
<evidence type="ECO:0000256" key="13">
    <source>
        <dbReference type="ARBA" id="ARBA00022975"/>
    </source>
</evidence>
<dbReference type="HAMAP" id="MF_01210_B">
    <property type="entry name" value="CPSase_L_chain_B"/>
    <property type="match status" value="1"/>
</dbReference>
<dbReference type="InterPro" id="IPR036914">
    <property type="entry name" value="MGS-like_dom_sf"/>
</dbReference>
<dbReference type="FunFam" id="3.40.50.20:FF:000001">
    <property type="entry name" value="Carbamoyl-phosphate synthase large chain"/>
    <property type="match status" value="2"/>
</dbReference>
<evidence type="ECO:0000256" key="12">
    <source>
        <dbReference type="ARBA" id="ARBA00022842"/>
    </source>
</evidence>
<dbReference type="InterPro" id="IPR013815">
    <property type="entry name" value="ATP_grasp_subdomain_1"/>
</dbReference>
<keyword evidence="11 21" id="KW-0067">ATP-binding</keyword>
<dbReference type="HOGENOM" id="CLU_000513_1_0_1"/>
<comment type="similarity">
    <text evidence="3">Belongs to the CarB family.</text>
</comment>
<dbReference type="InterPro" id="IPR011761">
    <property type="entry name" value="ATP-grasp"/>
</dbReference>
<keyword evidence="14" id="KW-0464">Manganese</keyword>
<dbReference type="Gene3D" id="3.40.50.1380">
    <property type="entry name" value="Methylglyoxal synthase-like domain"/>
    <property type="match status" value="1"/>
</dbReference>
<evidence type="ECO:0000256" key="10">
    <source>
        <dbReference type="ARBA" id="ARBA00022741"/>
    </source>
</evidence>
<dbReference type="GO" id="GO:0005524">
    <property type="term" value="F:ATP binding"/>
    <property type="evidence" value="ECO:0007669"/>
    <property type="project" value="UniProtKB-UniRule"/>
</dbReference>
<feature type="domain" description="MGS-like" evidence="23">
    <location>
        <begin position="1143"/>
        <end position="1284"/>
    </location>
</feature>
<keyword evidence="8" id="KW-0479">Metal-binding</keyword>
<organism evidence="24 25">
    <name type="scientific">Cyanidioschyzon merolae (strain NIES-3377 / 10D)</name>
    <name type="common">Unicellular red alga</name>
    <dbReference type="NCBI Taxonomy" id="280699"/>
    <lineage>
        <taxon>Eukaryota</taxon>
        <taxon>Rhodophyta</taxon>
        <taxon>Bangiophyceae</taxon>
        <taxon>Cyanidiales</taxon>
        <taxon>Cyanidiaceae</taxon>
        <taxon>Cyanidioschyzon</taxon>
    </lineage>
</organism>
<evidence type="ECO:0000256" key="2">
    <source>
        <dbReference type="ARBA" id="ARBA00005077"/>
    </source>
</evidence>
<comment type="pathway">
    <text evidence="2">Amino-acid biosynthesis; L-arginine biosynthesis; carbamoyl phosphate from bicarbonate: step 1/1.</text>
</comment>
<evidence type="ECO:0000256" key="17">
    <source>
        <dbReference type="ARBA" id="ARBA00044318"/>
    </source>
</evidence>
<evidence type="ECO:0000256" key="19">
    <source>
        <dbReference type="ARBA" id="ARBA00047359"/>
    </source>
</evidence>
<dbReference type="PROSITE" id="PS00866">
    <property type="entry name" value="CPSASE_1"/>
    <property type="match status" value="2"/>
</dbReference>
<dbReference type="EMBL" id="AP006494">
    <property type="protein sequence ID" value="BAM80678.1"/>
    <property type="molecule type" value="Genomic_DNA"/>
</dbReference>
<dbReference type="FunFam" id="3.30.470.20:FF:000013">
    <property type="entry name" value="Carbamoyl-phosphate synthase large chain"/>
    <property type="match status" value="1"/>
</dbReference>
<dbReference type="GO" id="GO:0006526">
    <property type="term" value="P:L-arginine biosynthetic process"/>
    <property type="evidence" value="ECO:0007669"/>
    <property type="project" value="UniProtKB-KW"/>
</dbReference>
<keyword evidence="12" id="KW-0460">Magnesium</keyword>
<dbReference type="PANTHER" id="PTHR11405">
    <property type="entry name" value="CARBAMOYLTRANSFERASE FAMILY MEMBER"/>
    <property type="match status" value="1"/>
</dbReference>
<dbReference type="SUPFAM" id="SSF48108">
    <property type="entry name" value="Carbamoyl phosphate synthetase, large subunit connection domain"/>
    <property type="match status" value="1"/>
</dbReference>
<reference evidence="24 25" key="2">
    <citation type="journal article" date="2007" name="BMC Biol.">
        <title>A 100%-complete sequence reveals unusually simple genomic features in the hot-spring red alga Cyanidioschyzon merolae.</title>
        <authorList>
            <person name="Nozaki H."/>
            <person name="Takano H."/>
            <person name="Misumi O."/>
            <person name="Terasawa K."/>
            <person name="Matsuzaki M."/>
            <person name="Maruyama S."/>
            <person name="Nishida K."/>
            <person name="Yagisawa F."/>
            <person name="Yoshida Y."/>
            <person name="Fujiwara T."/>
            <person name="Takio S."/>
            <person name="Tamura K."/>
            <person name="Chung S.J."/>
            <person name="Nakamura S."/>
            <person name="Kuroiwa H."/>
            <person name="Tanaka K."/>
            <person name="Sato N."/>
            <person name="Kuroiwa T."/>
        </authorList>
    </citation>
    <scope>NUCLEOTIDE SEQUENCE [LARGE SCALE GENOMIC DNA]</scope>
    <source>
        <strain evidence="24 25">10D</strain>
    </source>
</reference>
<evidence type="ECO:0000256" key="5">
    <source>
        <dbReference type="ARBA" id="ARBA00022571"/>
    </source>
</evidence>
<accession>M1VI31</accession>
<evidence type="ECO:0000256" key="6">
    <source>
        <dbReference type="ARBA" id="ARBA00022598"/>
    </source>
</evidence>
<dbReference type="InterPro" id="IPR016185">
    <property type="entry name" value="PreATP-grasp_dom_sf"/>
</dbReference>
<evidence type="ECO:0000256" key="4">
    <source>
        <dbReference type="ARBA" id="ARBA00012738"/>
    </source>
</evidence>
<keyword evidence="9" id="KW-0677">Repeat</keyword>
<dbReference type="RefSeq" id="XP_005536714.1">
    <property type="nucleotide sequence ID" value="XM_005536657.1"/>
</dbReference>
<keyword evidence="7" id="KW-0028">Amino-acid biosynthesis</keyword>
<keyword evidence="6" id="KW-0436">Ligase</keyword>
<dbReference type="InterPro" id="IPR036897">
    <property type="entry name" value="CarbamoylP_synth_lsu_oligo_sf"/>
</dbReference>